<evidence type="ECO:0000313" key="2">
    <source>
        <dbReference type="Proteomes" id="UP000249341"/>
    </source>
</evidence>
<dbReference type="SUPFAM" id="SSF88946">
    <property type="entry name" value="Sigma2 domain of RNA polymerase sigma factors"/>
    <property type="match status" value="1"/>
</dbReference>
<organism evidence="1 2">
    <name type="scientific">Actinoplanes lutulentus</name>
    <dbReference type="NCBI Taxonomy" id="1287878"/>
    <lineage>
        <taxon>Bacteria</taxon>
        <taxon>Bacillati</taxon>
        <taxon>Actinomycetota</taxon>
        <taxon>Actinomycetes</taxon>
        <taxon>Micromonosporales</taxon>
        <taxon>Micromonosporaceae</taxon>
        <taxon>Actinoplanes</taxon>
    </lineage>
</organism>
<protein>
    <recommendedName>
        <fullName evidence="3">Sigma-70-like protein</fullName>
    </recommendedName>
</protein>
<dbReference type="Proteomes" id="UP000249341">
    <property type="component" value="Unassembled WGS sequence"/>
</dbReference>
<proteinExistence type="predicted"/>
<comment type="caution">
    <text evidence="1">The sequence shown here is derived from an EMBL/GenBank/DDBJ whole genome shotgun (WGS) entry which is preliminary data.</text>
</comment>
<keyword evidence="2" id="KW-1185">Reference proteome</keyword>
<evidence type="ECO:0000313" key="1">
    <source>
        <dbReference type="EMBL" id="RAK27733.1"/>
    </source>
</evidence>
<gene>
    <name evidence="1" type="ORF">B0I29_122116</name>
</gene>
<dbReference type="EMBL" id="QLMJ01000022">
    <property type="protein sequence ID" value="RAK27733.1"/>
    <property type="molecule type" value="Genomic_DNA"/>
</dbReference>
<name>A0A327Z503_9ACTN</name>
<dbReference type="RefSeq" id="WP_111653829.1">
    <property type="nucleotide sequence ID" value="NZ_JACHWI010000008.1"/>
</dbReference>
<reference evidence="1 2" key="1">
    <citation type="submission" date="2018-06" db="EMBL/GenBank/DDBJ databases">
        <title>Genomic Encyclopedia of Type Strains, Phase III (KMG-III): the genomes of soil and plant-associated and newly described type strains.</title>
        <authorList>
            <person name="Whitman W."/>
        </authorList>
    </citation>
    <scope>NUCLEOTIDE SEQUENCE [LARGE SCALE GENOMIC DNA]</scope>
    <source>
        <strain evidence="1 2">CGMCC 4.7090</strain>
    </source>
</reference>
<accession>A0A327Z503</accession>
<dbReference type="AlphaFoldDB" id="A0A327Z503"/>
<dbReference type="InterPro" id="IPR013325">
    <property type="entry name" value="RNA_pol_sigma_r2"/>
</dbReference>
<dbReference type="GO" id="GO:0006352">
    <property type="term" value="P:DNA-templated transcription initiation"/>
    <property type="evidence" value="ECO:0007669"/>
    <property type="project" value="InterPro"/>
</dbReference>
<dbReference type="GO" id="GO:0003700">
    <property type="term" value="F:DNA-binding transcription factor activity"/>
    <property type="evidence" value="ECO:0007669"/>
    <property type="project" value="InterPro"/>
</dbReference>
<evidence type="ECO:0008006" key="3">
    <source>
        <dbReference type="Google" id="ProtNLM"/>
    </source>
</evidence>
<dbReference type="OrthoDB" id="3297832at2"/>
<sequence>MSKVARGFAPSVEDGVLIEWISQGNKPAFIALFDRTSADVRAVLSVLPPGIGQRDEVLAATYLEVWWLAGCHSEPGIDAVAWLFGIAQRRMAELRGLVDGVVANPRPSYAQLELAALLGRPVSSVVGL</sequence>